<evidence type="ECO:0000256" key="3">
    <source>
        <dbReference type="SAM" id="SignalP"/>
    </source>
</evidence>
<organism evidence="4 5">
    <name type="scientific">Vibrio furnissii</name>
    <dbReference type="NCBI Taxonomy" id="29494"/>
    <lineage>
        <taxon>Bacteria</taxon>
        <taxon>Pseudomonadati</taxon>
        <taxon>Pseudomonadota</taxon>
        <taxon>Gammaproteobacteria</taxon>
        <taxon>Vibrionales</taxon>
        <taxon>Vibrionaceae</taxon>
        <taxon>Vibrio</taxon>
    </lineage>
</organism>
<dbReference type="NCBIfam" id="NF008322">
    <property type="entry name" value="PRK11113.1"/>
    <property type="match status" value="1"/>
</dbReference>
<dbReference type="FunCoup" id="A0A0Q2SC52">
    <property type="interactions" value="275"/>
</dbReference>
<keyword evidence="2" id="KW-0378">Hydrolase</keyword>
<comment type="caution">
    <text evidence="4">The sequence shown here is derived from an EMBL/GenBank/DDBJ whole genome shotgun (WGS) entry which is preliminary data.</text>
</comment>
<evidence type="ECO:0000313" key="4">
    <source>
        <dbReference type="EMBL" id="KQH84987.1"/>
    </source>
</evidence>
<keyword evidence="5" id="KW-1185">Reference proteome</keyword>
<evidence type="ECO:0000313" key="5">
    <source>
        <dbReference type="Proteomes" id="UP000051221"/>
    </source>
</evidence>
<dbReference type="InterPro" id="IPR012338">
    <property type="entry name" value="Beta-lactam/transpept-like"/>
</dbReference>
<dbReference type="SUPFAM" id="SSF56601">
    <property type="entry name" value="beta-lactamase/transpeptidase-like"/>
    <property type="match status" value="1"/>
</dbReference>
<reference evidence="4 5" key="1">
    <citation type="submission" date="2015-08" db="EMBL/GenBank/DDBJ databases">
        <title>Antibacterial properties of a collection of Vibrionaceae strains.</title>
        <authorList>
            <person name="Giubergia S."/>
        </authorList>
    </citation>
    <scope>NUCLEOTIDE SEQUENCE [LARGE SCALE GENOMIC DNA]</scope>
    <source>
        <strain evidence="4 5">S0821</strain>
    </source>
</reference>
<feature type="signal peptide" evidence="3">
    <location>
        <begin position="1"/>
        <end position="27"/>
    </location>
</feature>
<dbReference type="Pfam" id="PF02113">
    <property type="entry name" value="Peptidase_S13"/>
    <property type="match status" value="1"/>
</dbReference>
<dbReference type="EMBL" id="LKHS01000014">
    <property type="protein sequence ID" value="KQH84987.1"/>
    <property type="molecule type" value="Genomic_DNA"/>
</dbReference>
<dbReference type="GO" id="GO:0000270">
    <property type="term" value="P:peptidoglycan metabolic process"/>
    <property type="evidence" value="ECO:0007669"/>
    <property type="project" value="TreeGrafter"/>
</dbReference>
<dbReference type="Proteomes" id="UP000051221">
    <property type="component" value="Unassembled WGS sequence"/>
</dbReference>
<dbReference type="InParanoid" id="A0A0Q2SC52"/>
<comment type="similarity">
    <text evidence="1">Belongs to the peptidase S13 family.</text>
</comment>
<dbReference type="InterPro" id="IPR000667">
    <property type="entry name" value="Peptidase_S13"/>
</dbReference>
<dbReference type="AlphaFoldDB" id="A0A0Q2SC52"/>
<dbReference type="Gene3D" id="3.40.710.10">
    <property type="entry name" value="DD-peptidase/beta-lactamase superfamily"/>
    <property type="match status" value="1"/>
</dbReference>
<sequence length="483" mass="53729">MYFFSLRQLRMLSGFWCLALYSIVAHAQISTEPLPAGSRAGLLIQPLQPHATATVQQTGDYFPPASTLKVITALASQLELGPEFRFETTLNVNADDVALNFDGDPTLTTQDLKRLLLALKQQHGTVIKGNLWLDNRRFTGYERAVGWPWDVMGVCYSAPVSAINIDGNCIQASIYTQDDGATRVFVPEHYPVHVTTNAQTVSDTEQQSQLCDLELTASQENHYRLAGCLTHRSKPLPLKFAVQNTELYAQRVVYKLLNQLGITLKGDIRIGAMPNHHGHTPHTVAVHRSANLTQLLETMLKESDNLIADSLTKTLGHQFFLQPGSFSNGTEAIKQIIFARTEISLQDAQLADGSGLSRNNRLRLDSMRQVLMYLWQHDAELGLMGLLPVAGESGTLKYRRSMRSDEVKGRIQGKSGSLYGTYNMVGFALDEQGKPETLFIQYVTDYFPPNPVQDVPVESPITQFELGFYQHVLSLSQAHSSPH</sequence>
<feature type="chain" id="PRO_5006196728" evidence="3">
    <location>
        <begin position="28"/>
        <end position="483"/>
    </location>
</feature>
<keyword evidence="4" id="KW-0121">Carboxypeptidase</keyword>
<dbReference type="Gene3D" id="3.50.80.20">
    <property type="entry name" value="D-Ala-D-Ala carboxypeptidase C, peptidase S13"/>
    <property type="match status" value="1"/>
</dbReference>
<dbReference type="NCBIfam" id="TIGR00666">
    <property type="entry name" value="PBP4"/>
    <property type="match status" value="1"/>
</dbReference>
<gene>
    <name evidence="4" type="ORF">AMR76_15625</name>
</gene>
<accession>A0A0Q2SC52</accession>
<dbReference type="PANTHER" id="PTHR30023">
    <property type="entry name" value="D-ALANYL-D-ALANINE CARBOXYPEPTIDASE"/>
    <property type="match status" value="1"/>
</dbReference>
<name>A0A0Q2SC52_VIBFU</name>
<dbReference type="GO" id="GO:0004185">
    <property type="term" value="F:serine-type carboxypeptidase activity"/>
    <property type="evidence" value="ECO:0007669"/>
    <property type="project" value="InterPro"/>
</dbReference>
<evidence type="ECO:0000256" key="2">
    <source>
        <dbReference type="ARBA" id="ARBA00022801"/>
    </source>
</evidence>
<dbReference type="PANTHER" id="PTHR30023:SF0">
    <property type="entry name" value="PENICILLIN-SENSITIVE CARBOXYPEPTIDASE A"/>
    <property type="match status" value="1"/>
</dbReference>
<keyword evidence="4" id="KW-0645">Protease</keyword>
<evidence type="ECO:0000256" key="1">
    <source>
        <dbReference type="ARBA" id="ARBA00006096"/>
    </source>
</evidence>
<proteinExistence type="inferred from homology"/>
<dbReference type="PRINTS" id="PR00922">
    <property type="entry name" value="DADACBPTASE3"/>
</dbReference>
<protein>
    <submittedName>
        <fullName evidence="4">D-alanyl-D-alanine carboxypeptidase</fullName>
    </submittedName>
</protein>
<keyword evidence="3" id="KW-0732">Signal</keyword>
<dbReference type="GO" id="GO:0006508">
    <property type="term" value="P:proteolysis"/>
    <property type="evidence" value="ECO:0007669"/>
    <property type="project" value="InterPro"/>
</dbReference>